<keyword evidence="2" id="KW-1185">Reference proteome</keyword>
<dbReference type="RefSeq" id="WP_014129900.1">
    <property type="nucleotide sequence ID" value="NC_016078.1"/>
</dbReference>
<dbReference type="HOGENOM" id="CLU_1823571_0_0_5"/>
<protein>
    <submittedName>
        <fullName evidence="1">Uncharacterized protein</fullName>
    </submittedName>
</protein>
<sequence length="137" mass="14579">MGDIVQAIIEILKADATVASLAGDRVFGDGLPAAETAHMPRAAIVVRASGGISVAAGTNSRHDTQRVDVLYYGKTRFLASELQRIGRNGLGDVRRKIVSGCLIHWIEAAGGLSTGLDPEGKWPISFQSYQAFFAEHA</sequence>
<evidence type="ECO:0000313" key="2">
    <source>
        <dbReference type="Proteomes" id="UP000008850"/>
    </source>
</evidence>
<accession>G4RDC5</accession>
<evidence type="ECO:0000313" key="1">
    <source>
        <dbReference type="EMBL" id="AEQ50751.1"/>
    </source>
</evidence>
<dbReference type="Proteomes" id="UP000008850">
    <property type="component" value="Chromosome"/>
</dbReference>
<dbReference type="STRING" id="1082931.KKY_712"/>
<reference evidence="1 2" key="1">
    <citation type="journal article" date="2012" name="J. Bacteriol.">
        <title>Complete genome sequence of Pelagibacterium halotolerans B2T.</title>
        <authorList>
            <person name="Huo Y.Y."/>
            <person name="Cheng H."/>
            <person name="Han X.F."/>
            <person name="Jiang X.W."/>
            <person name="Sun C."/>
            <person name="Zhang X.Q."/>
            <person name="Zhu X.F."/>
            <person name="Liu Y.F."/>
            <person name="Li P.F."/>
            <person name="Ni P.X."/>
            <person name="Wu M."/>
        </authorList>
    </citation>
    <scope>NUCLEOTIDE SEQUENCE [LARGE SCALE GENOMIC DNA]</scope>
    <source>
        <strain evidence="2">DSM 22347 / JCM 15775 / CGMCC 1.7692 / B2</strain>
    </source>
</reference>
<name>G4RDC5_PELHB</name>
<proteinExistence type="predicted"/>
<dbReference type="AlphaFoldDB" id="G4RDC5"/>
<dbReference type="EMBL" id="CP003075">
    <property type="protein sequence ID" value="AEQ50751.1"/>
    <property type="molecule type" value="Genomic_DNA"/>
</dbReference>
<dbReference type="eggNOG" id="ENOG503436F">
    <property type="taxonomic scope" value="Bacteria"/>
</dbReference>
<gene>
    <name evidence="1" type="ordered locus">KKY_712</name>
</gene>
<dbReference type="KEGG" id="phl:KKY_712"/>
<organism evidence="1 2">
    <name type="scientific">Pelagibacterium halotolerans (strain DSM 22347 / JCM 15775 / CGMCC 1.7692 / B2)</name>
    <dbReference type="NCBI Taxonomy" id="1082931"/>
    <lineage>
        <taxon>Bacteria</taxon>
        <taxon>Pseudomonadati</taxon>
        <taxon>Pseudomonadota</taxon>
        <taxon>Alphaproteobacteria</taxon>
        <taxon>Hyphomicrobiales</taxon>
        <taxon>Devosiaceae</taxon>
        <taxon>Pelagibacterium</taxon>
    </lineage>
</organism>